<dbReference type="InterPro" id="IPR056515">
    <property type="entry name" value="INO80E_N"/>
</dbReference>
<dbReference type="EMBL" id="JAVRJZ010000013">
    <property type="protein sequence ID" value="KAK2714213.1"/>
    <property type="molecule type" value="Genomic_DNA"/>
</dbReference>
<evidence type="ECO:0000313" key="2">
    <source>
        <dbReference type="EMBL" id="KAK2714213.1"/>
    </source>
</evidence>
<reference evidence="2" key="1">
    <citation type="submission" date="2023-07" db="EMBL/GenBank/DDBJ databases">
        <title>Chromosome-level genome assembly of Artemia franciscana.</title>
        <authorList>
            <person name="Jo E."/>
        </authorList>
    </citation>
    <scope>NUCLEOTIDE SEQUENCE</scope>
    <source>
        <tissue evidence="2">Whole body</tissue>
    </source>
</reference>
<evidence type="ECO:0000259" key="1">
    <source>
        <dbReference type="Pfam" id="PF24237"/>
    </source>
</evidence>
<dbReference type="Proteomes" id="UP001187531">
    <property type="component" value="Unassembled WGS sequence"/>
</dbReference>
<accession>A0AA88HS15</accession>
<gene>
    <name evidence="2" type="ORF">QYM36_008695</name>
</gene>
<comment type="caution">
    <text evidence="2">The sequence shown here is derived from an EMBL/GenBank/DDBJ whole genome shotgun (WGS) entry which is preliminary data.</text>
</comment>
<dbReference type="Pfam" id="PF24237">
    <property type="entry name" value="INO80E"/>
    <property type="match status" value="1"/>
</dbReference>
<protein>
    <recommendedName>
        <fullName evidence="1">INO80 complex subunit E N-terminal domain-containing protein</fullName>
    </recommendedName>
</protein>
<sequence>MDNCDSSVADPKKQYKILKRLTKELVIENACLCDTVDLLGKRLYILEQERKFLLKRLLQKKQMKASLSKETEVETATTSSSKKTGLLNLKQKSGISAQQKSFRKV</sequence>
<evidence type="ECO:0000313" key="3">
    <source>
        <dbReference type="Proteomes" id="UP001187531"/>
    </source>
</evidence>
<feature type="domain" description="INO80 complex subunit E N-terminal" evidence="1">
    <location>
        <begin position="12"/>
        <end position="57"/>
    </location>
</feature>
<organism evidence="2 3">
    <name type="scientific">Artemia franciscana</name>
    <name type="common">Brine shrimp</name>
    <name type="synonym">Artemia sanfranciscana</name>
    <dbReference type="NCBI Taxonomy" id="6661"/>
    <lineage>
        <taxon>Eukaryota</taxon>
        <taxon>Metazoa</taxon>
        <taxon>Ecdysozoa</taxon>
        <taxon>Arthropoda</taxon>
        <taxon>Crustacea</taxon>
        <taxon>Branchiopoda</taxon>
        <taxon>Anostraca</taxon>
        <taxon>Artemiidae</taxon>
        <taxon>Artemia</taxon>
    </lineage>
</organism>
<name>A0AA88HS15_ARTSF</name>
<proteinExistence type="predicted"/>
<keyword evidence="3" id="KW-1185">Reference proteome</keyword>
<dbReference type="AlphaFoldDB" id="A0AA88HS15"/>